<keyword evidence="5" id="KW-1185">Reference proteome</keyword>
<dbReference type="Pfam" id="PF02826">
    <property type="entry name" value="2-Hacid_dh_C"/>
    <property type="match status" value="1"/>
</dbReference>
<organism evidence="4 5">
    <name type="scientific">Devosia nitrariae</name>
    <dbReference type="NCBI Taxonomy" id="2071872"/>
    <lineage>
        <taxon>Bacteria</taxon>
        <taxon>Pseudomonadati</taxon>
        <taxon>Pseudomonadota</taxon>
        <taxon>Alphaproteobacteria</taxon>
        <taxon>Hyphomicrobiales</taxon>
        <taxon>Devosiaceae</taxon>
        <taxon>Devosia</taxon>
    </lineage>
</organism>
<dbReference type="InterPro" id="IPR029753">
    <property type="entry name" value="D-isomer_DH_CS"/>
</dbReference>
<accession>A0ABQ5W492</accession>
<evidence type="ECO:0000256" key="2">
    <source>
        <dbReference type="ARBA" id="ARBA00023027"/>
    </source>
</evidence>
<keyword evidence="2" id="KW-0520">NAD</keyword>
<dbReference type="InterPro" id="IPR006140">
    <property type="entry name" value="D-isomer_DH_NAD-bd"/>
</dbReference>
<evidence type="ECO:0000313" key="4">
    <source>
        <dbReference type="EMBL" id="GLQ54726.1"/>
    </source>
</evidence>
<evidence type="ECO:0000256" key="1">
    <source>
        <dbReference type="ARBA" id="ARBA00023002"/>
    </source>
</evidence>
<name>A0ABQ5W492_9HYPH</name>
<sequence>MMAVADRDVRTIERVLCTLPFDDEFIEQVRQACAPAEFILCAPDDNQAIEAALGKVDVAVISGDLDDRYIDAPYLTWVHCNHSGLTRSARPEVFSKGMIVTGAAGRSAAALAQHGFYFALALTFDSRALFASQAAHVWRGIPGYGDRLGLAGKTLGIVGLGHTGREMARVGKAFHMKVVAFTRSIQPEHPDVDVLLCSERSDSLSTLIDQADVIMLATKLTDETYHMFSQREFARMRSSAYIINMARGPVIDEAALINALHAGEIAGAGLDVFSKEPLPADSPLWDVPNVIITPHMTPALPDRTQRSIDMIIENVARYRSGQPMLNALTDKDVFSQRP</sequence>
<protein>
    <submittedName>
        <fullName evidence="4">Hydroxyacid dehydrogenase</fullName>
    </submittedName>
</protein>
<dbReference type="Gene3D" id="3.40.50.720">
    <property type="entry name" value="NAD(P)-binding Rossmann-like Domain"/>
    <property type="match status" value="2"/>
</dbReference>
<proteinExistence type="predicted"/>
<dbReference type="RefSeq" id="WP_284340177.1">
    <property type="nucleotide sequence ID" value="NZ_BSNS01000009.1"/>
</dbReference>
<dbReference type="CDD" id="cd05300">
    <property type="entry name" value="2-Hacid_dh_1"/>
    <property type="match status" value="1"/>
</dbReference>
<dbReference type="PANTHER" id="PTHR43333:SF1">
    <property type="entry name" value="D-ISOMER SPECIFIC 2-HYDROXYACID DEHYDROGENASE NAD-BINDING DOMAIN-CONTAINING PROTEIN"/>
    <property type="match status" value="1"/>
</dbReference>
<dbReference type="EMBL" id="BSNS01000009">
    <property type="protein sequence ID" value="GLQ54726.1"/>
    <property type="molecule type" value="Genomic_DNA"/>
</dbReference>
<dbReference type="SUPFAM" id="SSF51735">
    <property type="entry name" value="NAD(P)-binding Rossmann-fold domains"/>
    <property type="match status" value="1"/>
</dbReference>
<evidence type="ECO:0000313" key="5">
    <source>
        <dbReference type="Proteomes" id="UP001156691"/>
    </source>
</evidence>
<gene>
    <name evidence="4" type="ORF">GCM10010862_19850</name>
</gene>
<evidence type="ECO:0000259" key="3">
    <source>
        <dbReference type="Pfam" id="PF02826"/>
    </source>
</evidence>
<comment type="caution">
    <text evidence="4">The sequence shown here is derived from an EMBL/GenBank/DDBJ whole genome shotgun (WGS) entry which is preliminary data.</text>
</comment>
<dbReference type="InterPro" id="IPR036291">
    <property type="entry name" value="NAD(P)-bd_dom_sf"/>
</dbReference>
<keyword evidence="1" id="KW-0560">Oxidoreductase</keyword>
<dbReference type="PROSITE" id="PS00671">
    <property type="entry name" value="D_2_HYDROXYACID_DH_3"/>
    <property type="match status" value="1"/>
</dbReference>
<dbReference type="PANTHER" id="PTHR43333">
    <property type="entry name" value="2-HACID_DH_C DOMAIN-CONTAINING PROTEIN"/>
    <property type="match status" value="1"/>
</dbReference>
<feature type="domain" description="D-isomer specific 2-hydroxyacid dehydrogenase NAD-binding" evidence="3">
    <location>
        <begin position="128"/>
        <end position="296"/>
    </location>
</feature>
<reference evidence="5" key="1">
    <citation type="journal article" date="2019" name="Int. J. Syst. Evol. Microbiol.">
        <title>The Global Catalogue of Microorganisms (GCM) 10K type strain sequencing project: providing services to taxonomists for standard genome sequencing and annotation.</title>
        <authorList>
            <consortium name="The Broad Institute Genomics Platform"/>
            <consortium name="The Broad Institute Genome Sequencing Center for Infectious Disease"/>
            <person name="Wu L."/>
            <person name="Ma J."/>
        </authorList>
    </citation>
    <scope>NUCLEOTIDE SEQUENCE [LARGE SCALE GENOMIC DNA]</scope>
    <source>
        <strain evidence="5">NBRC 112416</strain>
    </source>
</reference>
<dbReference type="Proteomes" id="UP001156691">
    <property type="component" value="Unassembled WGS sequence"/>
</dbReference>